<sequence length="67" mass="7704">MISNNIDLCSDNKRRSVKYKDEVILVDKYRCLFFASSTRLGTSIIEIMEINALRKCESIVNLSSKTE</sequence>
<evidence type="ECO:0000313" key="2">
    <source>
        <dbReference type="Proteomes" id="UP000663882"/>
    </source>
</evidence>
<proteinExistence type="predicted"/>
<dbReference type="AlphaFoldDB" id="A0A815CBZ4"/>
<organism evidence="1 2">
    <name type="scientific">Rotaria sordida</name>
    <dbReference type="NCBI Taxonomy" id="392033"/>
    <lineage>
        <taxon>Eukaryota</taxon>
        <taxon>Metazoa</taxon>
        <taxon>Spiralia</taxon>
        <taxon>Gnathifera</taxon>
        <taxon>Rotifera</taxon>
        <taxon>Eurotatoria</taxon>
        <taxon>Bdelloidea</taxon>
        <taxon>Philodinida</taxon>
        <taxon>Philodinidae</taxon>
        <taxon>Rotaria</taxon>
    </lineage>
</organism>
<evidence type="ECO:0000313" key="1">
    <source>
        <dbReference type="EMBL" id="CAF1282025.1"/>
    </source>
</evidence>
<comment type="caution">
    <text evidence="1">The sequence shown here is derived from an EMBL/GenBank/DDBJ whole genome shotgun (WGS) entry which is preliminary data.</text>
</comment>
<dbReference type="EMBL" id="CAJNOO010002593">
    <property type="protein sequence ID" value="CAF1282025.1"/>
    <property type="molecule type" value="Genomic_DNA"/>
</dbReference>
<dbReference type="Proteomes" id="UP000663882">
    <property type="component" value="Unassembled WGS sequence"/>
</dbReference>
<gene>
    <name evidence="1" type="ORF">RFH988_LOCUS28753</name>
</gene>
<reference evidence="1" key="1">
    <citation type="submission" date="2021-02" db="EMBL/GenBank/DDBJ databases">
        <authorList>
            <person name="Nowell W R."/>
        </authorList>
    </citation>
    <scope>NUCLEOTIDE SEQUENCE</scope>
</reference>
<accession>A0A815CBZ4</accession>
<name>A0A815CBZ4_9BILA</name>
<protein>
    <submittedName>
        <fullName evidence="1">Uncharacterized protein</fullName>
    </submittedName>
</protein>